<dbReference type="PROSITE" id="PS51900">
    <property type="entry name" value="CB"/>
    <property type="match status" value="1"/>
</dbReference>
<dbReference type="GO" id="GO:0015074">
    <property type="term" value="P:DNA integration"/>
    <property type="evidence" value="ECO:0007669"/>
    <property type="project" value="UniProtKB-KW"/>
</dbReference>
<dbReference type="InterPro" id="IPR004107">
    <property type="entry name" value="Integrase_SAM-like_N"/>
</dbReference>
<dbReference type="Pfam" id="PF14659">
    <property type="entry name" value="Phage_int_SAM_3"/>
    <property type="match status" value="1"/>
</dbReference>
<evidence type="ECO:0000313" key="8">
    <source>
        <dbReference type="EMBL" id="PIK28406.1"/>
    </source>
</evidence>
<name>A0A2G8IY26_BACPU</name>
<evidence type="ECO:0000256" key="1">
    <source>
        <dbReference type="ARBA" id="ARBA00008857"/>
    </source>
</evidence>
<evidence type="ECO:0000256" key="5">
    <source>
        <dbReference type="PROSITE-ProRule" id="PRU01248"/>
    </source>
</evidence>
<dbReference type="AlphaFoldDB" id="A0A2G8IY26"/>
<gene>
    <name evidence="8" type="ORF">CTV99_03565</name>
</gene>
<evidence type="ECO:0000313" key="9">
    <source>
        <dbReference type="Proteomes" id="UP000230768"/>
    </source>
</evidence>
<dbReference type="InterPro" id="IPR011010">
    <property type="entry name" value="DNA_brk_join_enz"/>
</dbReference>
<dbReference type="PANTHER" id="PTHR30349:SF41">
    <property type="entry name" value="INTEGRASE_RECOMBINASE PROTEIN MJ0367-RELATED"/>
    <property type="match status" value="1"/>
</dbReference>
<protein>
    <submittedName>
        <fullName evidence="8">Site-specific integrase</fullName>
    </submittedName>
</protein>
<dbReference type="RefSeq" id="WP_099726310.1">
    <property type="nucleotide sequence ID" value="NZ_PEKP01000004.1"/>
</dbReference>
<dbReference type="InterPro" id="IPR010998">
    <property type="entry name" value="Integrase_recombinase_N"/>
</dbReference>
<evidence type="ECO:0000256" key="3">
    <source>
        <dbReference type="ARBA" id="ARBA00023125"/>
    </source>
</evidence>
<feature type="domain" description="Tyr recombinase" evidence="6">
    <location>
        <begin position="177"/>
        <end position="388"/>
    </location>
</feature>
<evidence type="ECO:0000259" key="7">
    <source>
        <dbReference type="PROSITE" id="PS51900"/>
    </source>
</evidence>
<sequence length="397" mass="46549">MPSIEKRGEKSFRLIIEVGTKGNRKKEYKPIKVEDPKILKSKRKLSAYLEDEWYKFKREYEAGAYIKPEKRTFKMFLTDWEEKYGVKSLDEGTLETYDYIVNKEILEYFGEMELEKVQPIHILNFLDDYTKKNPDASSSSVHSRYRILRDIFGRAADWRLINENPVAAVKRPKVTYKEYDIYTEEEIKDLFKLLDEEASLFHRVAIKFALTGGFRRGELIAIDESDLSFETNEVRIDESLQYTKKYGYRFKEPKSKSNRTISLPVEIMKEAAILLREVKKNRLMLGELWEGCPGDKDKLLLFGGDRGKPLYPTSLNTWWERFTKRHDIKRIRLHDMRHTHATMLINQIGKIPGFNIKSVSQRLGHANVKTTLDTYTHAVKEADTLVADAISNLLQIR</sequence>
<evidence type="ECO:0000256" key="4">
    <source>
        <dbReference type="ARBA" id="ARBA00023172"/>
    </source>
</evidence>
<comment type="similarity">
    <text evidence="1">Belongs to the 'phage' integrase family.</text>
</comment>
<dbReference type="EMBL" id="PEKP01000004">
    <property type="protein sequence ID" value="PIK28406.1"/>
    <property type="molecule type" value="Genomic_DNA"/>
</dbReference>
<evidence type="ECO:0000259" key="6">
    <source>
        <dbReference type="PROSITE" id="PS51898"/>
    </source>
</evidence>
<keyword evidence="2" id="KW-0229">DNA integration</keyword>
<dbReference type="Pfam" id="PF00589">
    <property type="entry name" value="Phage_integrase"/>
    <property type="match status" value="1"/>
</dbReference>
<dbReference type="Gene3D" id="1.10.443.10">
    <property type="entry name" value="Intergrase catalytic core"/>
    <property type="match status" value="1"/>
</dbReference>
<dbReference type="InterPro" id="IPR013762">
    <property type="entry name" value="Integrase-like_cat_sf"/>
</dbReference>
<proteinExistence type="inferred from homology"/>
<evidence type="ECO:0000256" key="2">
    <source>
        <dbReference type="ARBA" id="ARBA00022908"/>
    </source>
</evidence>
<dbReference type="InterPro" id="IPR044068">
    <property type="entry name" value="CB"/>
</dbReference>
<organism evidence="8 9">
    <name type="scientific">Bacillus pumilus</name>
    <name type="common">Bacillus mesentericus</name>
    <dbReference type="NCBI Taxonomy" id="1408"/>
    <lineage>
        <taxon>Bacteria</taxon>
        <taxon>Bacillati</taxon>
        <taxon>Bacillota</taxon>
        <taxon>Bacilli</taxon>
        <taxon>Bacillales</taxon>
        <taxon>Bacillaceae</taxon>
        <taxon>Bacillus</taxon>
    </lineage>
</organism>
<feature type="domain" description="Core-binding (CB)" evidence="7">
    <location>
        <begin position="75"/>
        <end position="156"/>
    </location>
</feature>
<dbReference type="CDD" id="cd01189">
    <property type="entry name" value="INT_ICEBs1_C_like"/>
    <property type="match status" value="1"/>
</dbReference>
<dbReference type="PROSITE" id="PS51898">
    <property type="entry name" value="TYR_RECOMBINASE"/>
    <property type="match status" value="1"/>
</dbReference>
<dbReference type="GO" id="GO:0003677">
    <property type="term" value="F:DNA binding"/>
    <property type="evidence" value="ECO:0007669"/>
    <property type="project" value="UniProtKB-UniRule"/>
</dbReference>
<dbReference type="InterPro" id="IPR050090">
    <property type="entry name" value="Tyrosine_recombinase_XerCD"/>
</dbReference>
<accession>A0A2G8IY26</accession>
<dbReference type="GO" id="GO:0006310">
    <property type="term" value="P:DNA recombination"/>
    <property type="evidence" value="ECO:0007669"/>
    <property type="project" value="UniProtKB-KW"/>
</dbReference>
<keyword evidence="4" id="KW-0233">DNA recombination</keyword>
<dbReference type="Gene3D" id="1.10.150.130">
    <property type="match status" value="1"/>
</dbReference>
<dbReference type="PANTHER" id="PTHR30349">
    <property type="entry name" value="PHAGE INTEGRASE-RELATED"/>
    <property type="match status" value="1"/>
</dbReference>
<keyword evidence="3 5" id="KW-0238">DNA-binding</keyword>
<dbReference type="InterPro" id="IPR002104">
    <property type="entry name" value="Integrase_catalytic"/>
</dbReference>
<comment type="caution">
    <text evidence="8">The sequence shown here is derived from an EMBL/GenBank/DDBJ whole genome shotgun (WGS) entry which is preliminary data.</text>
</comment>
<dbReference type="SUPFAM" id="SSF56349">
    <property type="entry name" value="DNA breaking-rejoining enzymes"/>
    <property type="match status" value="1"/>
</dbReference>
<dbReference type="Proteomes" id="UP000230768">
    <property type="component" value="Unassembled WGS sequence"/>
</dbReference>
<reference evidence="8 9" key="1">
    <citation type="submission" date="2017-11" db="EMBL/GenBank/DDBJ databases">
        <title>Draft genome sequence of Bacillus pumilus 51_5il from lake Gorkoye (Russia: Novosibirsk region).</title>
        <authorList>
            <person name="Shipova A.A."/>
            <person name="Rozanov A.S."/>
            <person name="Bryanskaya A.V."/>
            <person name="Peltek S.E."/>
        </authorList>
    </citation>
    <scope>NUCLEOTIDE SEQUENCE [LARGE SCALE GENOMIC DNA]</scope>
    <source>
        <strain evidence="8 9">51_5il</strain>
    </source>
</reference>